<evidence type="ECO:0000256" key="1">
    <source>
        <dbReference type="SAM" id="MobiDB-lite"/>
    </source>
</evidence>
<dbReference type="GeneID" id="47016471"/>
<dbReference type="EMBL" id="RWHX01000029">
    <property type="protein sequence ID" value="RSK79047.1"/>
    <property type="molecule type" value="Genomic_DNA"/>
</dbReference>
<dbReference type="SUPFAM" id="SSF161234">
    <property type="entry name" value="E7 C-terminal domain-like"/>
    <property type="match status" value="1"/>
</dbReference>
<accession>A0A0B5F5W0</accession>
<dbReference type="AlphaFoldDB" id="A0A0B5F5W0"/>
<name>A0A0B5F5W0_9BURK</name>
<evidence type="ECO:0000313" key="5">
    <source>
        <dbReference type="Proteomes" id="UP000364291"/>
    </source>
</evidence>
<organism evidence="3 5">
    <name type="scientific">Pandoraea apista</name>
    <dbReference type="NCBI Taxonomy" id="93218"/>
    <lineage>
        <taxon>Bacteria</taxon>
        <taxon>Pseudomonadati</taxon>
        <taxon>Pseudomonadota</taxon>
        <taxon>Betaproteobacteria</taxon>
        <taxon>Burkholderiales</taxon>
        <taxon>Burkholderiaceae</taxon>
        <taxon>Pandoraea</taxon>
    </lineage>
</organism>
<evidence type="ECO:0000313" key="4">
    <source>
        <dbReference type="Proteomes" id="UP000270216"/>
    </source>
</evidence>
<dbReference type="KEGG" id="papi:SG18_11965"/>
<dbReference type="InterPro" id="IPR011723">
    <property type="entry name" value="Znf/thioredoxin_put"/>
</dbReference>
<reference evidence="2 4" key="1">
    <citation type="submission" date="2018-12" db="EMBL/GenBank/DDBJ databases">
        <title>Whole genome sequence of a Pandoraea apista isolate from a patient with cystic fibrosis.</title>
        <authorList>
            <person name="Kenna D.T."/>
            <person name="Turton J.F."/>
        </authorList>
    </citation>
    <scope>NUCLEOTIDE SEQUENCE [LARGE SCALE GENOMIC DNA]</scope>
    <source>
        <strain evidence="2 4">Pa13324</strain>
    </source>
</reference>
<proteinExistence type="predicted"/>
<dbReference type="Proteomes" id="UP000270216">
    <property type="component" value="Unassembled WGS sequence"/>
</dbReference>
<gene>
    <name evidence="2" type="ORF">EJE83_15845</name>
    <name evidence="3" type="ORF">PAP18089_00873</name>
</gene>
<sequence length="83" mass="8848">MLSIHTGFVVCPTCQARFAVAASQPTVQALHDYLHSDAEVKCPTCETVFATGSAKSSIEFEPVNDGVTLTPSPERSIDGLDNH</sequence>
<dbReference type="NCBIfam" id="TIGR02098">
    <property type="entry name" value="MJ0042_CXXC"/>
    <property type="match status" value="1"/>
</dbReference>
<keyword evidence="4" id="KW-1185">Reference proteome</keyword>
<protein>
    <submittedName>
        <fullName evidence="3">Uncharacterized protein</fullName>
    </submittedName>
</protein>
<evidence type="ECO:0000313" key="3">
    <source>
        <dbReference type="EMBL" id="VVG69915.1"/>
    </source>
</evidence>
<dbReference type="RefSeq" id="WP_042114391.1">
    <property type="nucleotide sequence ID" value="NZ_CABPSX010000001.1"/>
</dbReference>
<evidence type="ECO:0000313" key="2">
    <source>
        <dbReference type="EMBL" id="RSK79047.1"/>
    </source>
</evidence>
<feature type="region of interest" description="Disordered" evidence="1">
    <location>
        <begin position="64"/>
        <end position="83"/>
    </location>
</feature>
<dbReference type="OrthoDB" id="8943033at2"/>
<reference evidence="3 5" key="2">
    <citation type="submission" date="2019-08" db="EMBL/GenBank/DDBJ databases">
        <authorList>
            <person name="Peeters C."/>
        </authorList>
    </citation>
    <scope>NUCLEOTIDE SEQUENCE [LARGE SCALE GENOMIC DNA]</scope>
    <source>
        <strain evidence="3 5">LMG 18089</strain>
    </source>
</reference>
<dbReference type="EMBL" id="CABPSX010000001">
    <property type="protein sequence ID" value="VVG69915.1"/>
    <property type="molecule type" value="Genomic_DNA"/>
</dbReference>
<dbReference type="Proteomes" id="UP000364291">
    <property type="component" value="Unassembled WGS sequence"/>
</dbReference>